<keyword evidence="3" id="KW-1003">Cell membrane</keyword>
<dbReference type="NCBIfam" id="TIGR01726">
    <property type="entry name" value="HEQRo_perm_3TM"/>
    <property type="match status" value="1"/>
</dbReference>
<evidence type="ECO:0000256" key="7">
    <source>
        <dbReference type="ARBA" id="ARBA00023136"/>
    </source>
</evidence>
<keyword evidence="2" id="KW-0813">Transport</keyword>
<accession>A0A381YR76</accession>
<protein>
    <recommendedName>
        <fullName evidence="9">ABC transmembrane type-1 domain-containing protein</fullName>
    </recommendedName>
</protein>
<dbReference type="PROSITE" id="PS50928">
    <property type="entry name" value="ABC_TM1"/>
    <property type="match status" value="1"/>
</dbReference>
<feature type="transmembrane region" description="Helical" evidence="8">
    <location>
        <begin position="152"/>
        <end position="171"/>
    </location>
</feature>
<dbReference type="PANTHER" id="PTHR30614">
    <property type="entry name" value="MEMBRANE COMPONENT OF AMINO ACID ABC TRANSPORTER"/>
    <property type="match status" value="1"/>
</dbReference>
<name>A0A381YR76_9ZZZZ</name>
<dbReference type="GO" id="GO:0006865">
    <property type="term" value="P:amino acid transport"/>
    <property type="evidence" value="ECO:0007669"/>
    <property type="project" value="UniProtKB-KW"/>
</dbReference>
<evidence type="ECO:0000256" key="5">
    <source>
        <dbReference type="ARBA" id="ARBA00022970"/>
    </source>
</evidence>
<dbReference type="InterPro" id="IPR010065">
    <property type="entry name" value="AA_ABC_transptr_permease_3TM"/>
</dbReference>
<dbReference type="GO" id="GO:0043190">
    <property type="term" value="C:ATP-binding cassette (ABC) transporter complex"/>
    <property type="evidence" value="ECO:0007669"/>
    <property type="project" value="InterPro"/>
</dbReference>
<dbReference type="Gene3D" id="1.10.3720.10">
    <property type="entry name" value="MetI-like"/>
    <property type="match status" value="1"/>
</dbReference>
<feature type="transmembrane region" description="Helical" evidence="8">
    <location>
        <begin position="48"/>
        <end position="69"/>
    </location>
</feature>
<dbReference type="InterPro" id="IPR035906">
    <property type="entry name" value="MetI-like_sf"/>
</dbReference>
<proteinExistence type="predicted"/>
<evidence type="ECO:0000256" key="3">
    <source>
        <dbReference type="ARBA" id="ARBA00022475"/>
    </source>
</evidence>
<keyword evidence="4 8" id="KW-0812">Transmembrane</keyword>
<keyword evidence="5" id="KW-0029">Amino-acid transport</keyword>
<evidence type="ECO:0000256" key="1">
    <source>
        <dbReference type="ARBA" id="ARBA00004651"/>
    </source>
</evidence>
<evidence type="ECO:0000256" key="8">
    <source>
        <dbReference type="SAM" id="Phobius"/>
    </source>
</evidence>
<feature type="transmembrane region" description="Helical" evidence="8">
    <location>
        <begin position="109"/>
        <end position="132"/>
    </location>
</feature>
<organism evidence="10">
    <name type="scientific">marine metagenome</name>
    <dbReference type="NCBI Taxonomy" id="408172"/>
    <lineage>
        <taxon>unclassified sequences</taxon>
        <taxon>metagenomes</taxon>
        <taxon>ecological metagenomes</taxon>
    </lineage>
</organism>
<dbReference type="Pfam" id="PF00528">
    <property type="entry name" value="BPD_transp_1"/>
    <property type="match status" value="1"/>
</dbReference>
<feature type="transmembrane region" description="Helical" evidence="8">
    <location>
        <begin position="20"/>
        <end position="42"/>
    </location>
</feature>
<dbReference type="PANTHER" id="PTHR30614:SF0">
    <property type="entry name" value="L-CYSTINE TRANSPORT SYSTEM PERMEASE PROTEIN TCYL"/>
    <property type="match status" value="1"/>
</dbReference>
<dbReference type="InterPro" id="IPR000515">
    <property type="entry name" value="MetI-like"/>
</dbReference>
<dbReference type="GO" id="GO:0022857">
    <property type="term" value="F:transmembrane transporter activity"/>
    <property type="evidence" value="ECO:0007669"/>
    <property type="project" value="InterPro"/>
</dbReference>
<reference evidence="10" key="1">
    <citation type="submission" date="2018-05" db="EMBL/GenBank/DDBJ databases">
        <authorList>
            <person name="Lanie J.A."/>
            <person name="Ng W.-L."/>
            <person name="Kazmierczak K.M."/>
            <person name="Andrzejewski T.M."/>
            <person name="Davidsen T.M."/>
            <person name="Wayne K.J."/>
            <person name="Tettelin H."/>
            <person name="Glass J.I."/>
            <person name="Rusch D."/>
            <person name="Podicherti R."/>
            <person name="Tsui H.-C.T."/>
            <person name="Winkler M.E."/>
        </authorList>
    </citation>
    <scope>NUCLEOTIDE SEQUENCE</scope>
</reference>
<dbReference type="SUPFAM" id="SSF161098">
    <property type="entry name" value="MetI-like"/>
    <property type="match status" value="1"/>
</dbReference>
<dbReference type="AlphaFoldDB" id="A0A381YR76"/>
<keyword evidence="6 8" id="KW-1133">Transmembrane helix</keyword>
<evidence type="ECO:0000256" key="6">
    <source>
        <dbReference type="ARBA" id="ARBA00022989"/>
    </source>
</evidence>
<dbReference type="InterPro" id="IPR043429">
    <property type="entry name" value="ArtM/GltK/GlnP/TcyL/YhdX-like"/>
</dbReference>
<evidence type="ECO:0000313" key="10">
    <source>
        <dbReference type="EMBL" id="SVA79132.1"/>
    </source>
</evidence>
<keyword evidence="7 8" id="KW-0472">Membrane</keyword>
<evidence type="ECO:0000256" key="2">
    <source>
        <dbReference type="ARBA" id="ARBA00022448"/>
    </source>
</evidence>
<evidence type="ECO:0000256" key="4">
    <source>
        <dbReference type="ARBA" id="ARBA00022692"/>
    </source>
</evidence>
<sequence length="188" mass="20812">MGLLIAVGKMSPIKIVRGFCVGYIEVARGIPTLAILFLLYFGLVPLGIVLDAFVASYIGLGLTAAGYMAEIFRAGIGAIHKGQREAAYAVGMTPYKSFRYIIFPQAIRIIIPPLLNMLIILLKDTSICSLISTDELMLRAKDLAMMSFRPMHLFLLAGVLYFFLAWPLSILTRRVEKKLQKSQRNALA</sequence>
<dbReference type="EMBL" id="UINC01018776">
    <property type="protein sequence ID" value="SVA79132.1"/>
    <property type="molecule type" value="Genomic_DNA"/>
</dbReference>
<comment type="subcellular location">
    <subcellularLocation>
        <location evidence="1">Cell membrane</location>
        <topology evidence="1">Multi-pass membrane protein</topology>
    </subcellularLocation>
</comment>
<feature type="domain" description="ABC transmembrane type-1" evidence="9">
    <location>
        <begin position="1"/>
        <end position="172"/>
    </location>
</feature>
<gene>
    <name evidence="10" type="ORF">METZ01_LOCUS131986</name>
</gene>
<evidence type="ECO:0000259" key="9">
    <source>
        <dbReference type="PROSITE" id="PS50928"/>
    </source>
</evidence>
<dbReference type="CDD" id="cd06261">
    <property type="entry name" value="TM_PBP2"/>
    <property type="match status" value="1"/>
</dbReference>